<reference evidence="2 3" key="1">
    <citation type="submission" date="2017-01" db="EMBL/GenBank/DDBJ databases">
        <authorList>
            <person name="Mah S.A."/>
            <person name="Swanson W.J."/>
            <person name="Moy G.W."/>
            <person name="Vacquier V.D."/>
        </authorList>
    </citation>
    <scope>NUCLEOTIDE SEQUENCE [LARGE SCALE GENOMIC DNA]</scope>
    <source>
        <strain evidence="2 3">GSMNP</strain>
    </source>
</reference>
<dbReference type="EMBL" id="LSSN01000378">
    <property type="protein sequence ID" value="OMJ24261.1"/>
    <property type="molecule type" value="Genomic_DNA"/>
</dbReference>
<protein>
    <submittedName>
        <fullName evidence="2">Uncharacterized protein</fullName>
    </submittedName>
</protein>
<feature type="region of interest" description="Disordered" evidence="1">
    <location>
        <begin position="65"/>
        <end position="101"/>
    </location>
</feature>
<proteinExistence type="predicted"/>
<evidence type="ECO:0000256" key="1">
    <source>
        <dbReference type="SAM" id="MobiDB-lite"/>
    </source>
</evidence>
<gene>
    <name evidence="2" type="ORF">AYI70_g1705</name>
</gene>
<feature type="compositionally biased region" description="Polar residues" evidence="1">
    <location>
        <begin position="72"/>
        <end position="84"/>
    </location>
</feature>
<keyword evidence="3" id="KW-1185">Reference proteome</keyword>
<dbReference type="AlphaFoldDB" id="A0A1R1YBF2"/>
<accession>A0A1R1YBF2</accession>
<dbReference type="OrthoDB" id="10459174at2759"/>
<feature type="compositionally biased region" description="Low complexity" evidence="1">
    <location>
        <begin position="85"/>
        <end position="101"/>
    </location>
</feature>
<organism evidence="2 3">
    <name type="scientific">Smittium culicis</name>
    <dbReference type="NCBI Taxonomy" id="133412"/>
    <lineage>
        <taxon>Eukaryota</taxon>
        <taxon>Fungi</taxon>
        <taxon>Fungi incertae sedis</taxon>
        <taxon>Zoopagomycota</taxon>
        <taxon>Kickxellomycotina</taxon>
        <taxon>Harpellomycetes</taxon>
        <taxon>Harpellales</taxon>
        <taxon>Legeriomycetaceae</taxon>
        <taxon>Smittium</taxon>
    </lineage>
</organism>
<feature type="region of interest" description="Disordered" evidence="1">
    <location>
        <begin position="1"/>
        <end position="50"/>
    </location>
</feature>
<feature type="compositionally biased region" description="Polar residues" evidence="1">
    <location>
        <begin position="18"/>
        <end position="50"/>
    </location>
</feature>
<comment type="caution">
    <text evidence="2">The sequence shown here is derived from an EMBL/GenBank/DDBJ whole genome shotgun (WGS) entry which is preliminary data.</text>
</comment>
<name>A0A1R1YBF2_9FUNG</name>
<dbReference type="Proteomes" id="UP000187283">
    <property type="component" value="Unassembled WGS sequence"/>
</dbReference>
<evidence type="ECO:0000313" key="2">
    <source>
        <dbReference type="EMBL" id="OMJ24261.1"/>
    </source>
</evidence>
<evidence type="ECO:0000313" key="3">
    <source>
        <dbReference type="Proteomes" id="UP000187283"/>
    </source>
</evidence>
<sequence length="147" mass="16125">MLPLVKPSRSNKRDNLSLKINTNNTEPNQGLEQFPLIQSRTNSSNSSKIVDSPVLNSLENLLATKSKKSHVPSRSISGGYSYNKSALHSSGTESSLSSGSSLNVESQLLDAQCERVFLPAYHEQVSNKPAHVLQRIRQQNKRPVAKG</sequence>